<feature type="region of interest" description="Disordered" evidence="1">
    <location>
        <begin position="89"/>
        <end position="109"/>
    </location>
</feature>
<dbReference type="KEGG" id="fla:SY85_23710"/>
<reference evidence="4" key="1">
    <citation type="submission" date="2015-01" db="EMBL/GenBank/DDBJ databases">
        <title>Flavisolibacter sp./LCS9/ whole genome sequencing.</title>
        <authorList>
            <person name="Kim M.K."/>
            <person name="Srinivasan S."/>
            <person name="Lee J.-J."/>
        </authorList>
    </citation>
    <scope>NUCLEOTIDE SEQUENCE [LARGE SCALE GENOMIC DNA]</scope>
    <source>
        <strain evidence="4">LCS9</strain>
    </source>
</reference>
<sequence>MGITEQQYEDIQKYLDGRMQPEELVAFEQQLQTDPLLKEFLLFEQELRLNLDYIQDNAGPKSSSDLAESNSQFDDPAFILNLIKQGNKNEAGDKTNSSPSPLHVVSKEESPVVRENTLHSFPFARYMAAAACLIFLAMGILWLASNNNEPQTVAKTNGREKIDLTGDSKKETSTASTTSDTSKSTDPFIAKANTAALFKKYYKREEVPAQIPEQLADALNDYSAKDYVTIQQIDLENLPKSRGAEAVEGPQYVKEIGTYFKGLSYIETGNHLQAITKLQWIADSATNSQLKSSAQWYLALSYLKIGNTGKAITLLTAVSKNVKAVPFKRDAEEILVALKGAKKQAE</sequence>
<accession>A0A172U100</accession>
<dbReference type="OrthoDB" id="669426at2"/>
<evidence type="ECO:0000256" key="1">
    <source>
        <dbReference type="SAM" id="MobiDB-lite"/>
    </source>
</evidence>
<dbReference type="STRING" id="1492898.SY85_23710"/>
<evidence type="ECO:0000256" key="2">
    <source>
        <dbReference type="SAM" id="Phobius"/>
    </source>
</evidence>
<dbReference type="InterPro" id="IPR011990">
    <property type="entry name" value="TPR-like_helical_dom_sf"/>
</dbReference>
<keyword evidence="2" id="KW-0812">Transmembrane</keyword>
<evidence type="ECO:0000313" key="4">
    <source>
        <dbReference type="Proteomes" id="UP000077177"/>
    </source>
</evidence>
<proteinExistence type="predicted"/>
<protein>
    <submittedName>
        <fullName evidence="3">Uncharacterized protein</fullName>
    </submittedName>
</protein>
<evidence type="ECO:0000313" key="3">
    <source>
        <dbReference type="EMBL" id="ANE53031.1"/>
    </source>
</evidence>
<name>A0A172U100_9BACT</name>
<feature type="region of interest" description="Disordered" evidence="1">
    <location>
        <begin position="151"/>
        <end position="185"/>
    </location>
</feature>
<keyword evidence="2" id="KW-0472">Membrane</keyword>
<organism evidence="3 4">
    <name type="scientific">Flavisolibacter tropicus</name>
    <dbReference type="NCBI Taxonomy" id="1492898"/>
    <lineage>
        <taxon>Bacteria</taxon>
        <taxon>Pseudomonadati</taxon>
        <taxon>Bacteroidota</taxon>
        <taxon>Chitinophagia</taxon>
        <taxon>Chitinophagales</taxon>
        <taxon>Chitinophagaceae</taxon>
        <taxon>Flavisolibacter</taxon>
    </lineage>
</organism>
<dbReference type="EMBL" id="CP011390">
    <property type="protein sequence ID" value="ANE53031.1"/>
    <property type="molecule type" value="Genomic_DNA"/>
</dbReference>
<reference evidence="3 4" key="2">
    <citation type="journal article" date="2016" name="Int. J. Syst. Evol. Microbiol.">
        <title>Flavisolibacter tropicus sp. nov., isolated from tropical soil.</title>
        <authorList>
            <person name="Lee J.J."/>
            <person name="Kang M.S."/>
            <person name="Kim G.S."/>
            <person name="Lee C.S."/>
            <person name="Lim S."/>
            <person name="Lee J."/>
            <person name="Roh S.H."/>
            <person name="Kang H."/>
            <person name="Ha J.M."/>
            <person name="Bae S."/>
            <person name="Jung H.Y."/>
            <person name="Kim M.K."/>
        </authorList>
    </citation>
    <scope>NUCLEOTIDE SEQUENCE [LARGE SCALE GENOMIC DNA]</scope>
    <source>
        <strain evidence="3 4">LCS9</strain>
    </source>
</reference>
<dbReference type="AlphaFoldDB" id="A0A172U100"/>
<keyword evidence="4" id="KW-1185">Reference proteome</keyword>
<feature type="compositionally biased region" description="Polar residues" evidence="1">
    <location>
        <begin position="89"/>
        <end position="100"/>
    </location>
</feature>
<keyword evidence="2" id="KW-1133">Transmembrane helix</keyword>
<dbReference type="Proteomes" id="UP000077177">
    <property type="component" value="Chromosome"/>
</dbReference>
<dbReference type="RefSeq" id="WP_066408556.1">
    <property type="nucleotide sequence ID" value="NZ_CP011390.1"/>
</dbReference>
<gene>
    <name evidence="3" type="ORF">SY85_23710</name>
</gene>
<feature type="compositionally biased region" description="Low complexity" evidence="1">
    <location>
        <begin position="173"/>
        <end position="185"/>
    </location>
</feature>
<feature type="transmembrane region" description="Helical" evidence="2">
    <location>
        <begin position="123"/>
        <end position="144"/>
    </location>
</feature>
<feature type="compositionally biased region" description="Basic and acidic residues" evidence="1">
    <location>
        <begin position="157"/>
        <end position="172"/>
    </location>
</feature>
<dbReference type="Gene3D" id="1.25.40.10">
    <property type="entry name" value="Tetratricopeptide repeat domain"/>
    <property type="match status" value="1"/>
</dbReference>